<dbReference type="EMBL" id="CP024047">
    <property type="protein sequence ID" value="AXR79287.1"/>
    <property type="molecule type" value="Genomic_DNA"/>
</dbReference>
<dbReference type="KEGG" id="nan:AArc1_2979"/>
<reference evidence="3" key="1">
    <citation type="submission" date="2017-10" db="EMBL/GenBank/DDBJ databases">
        <title>Phenotypic and genomic properties of facultatively anaerobic sulfur-reducing natronoarchaea from hypersaline soda lakes.</title>
        <authorList>
            <person name="Sorokin D.Y."/>
            <person name="Kublanov I.V."/>
            <person name="Roman P."/>
            <person name="Sinninghe Damste J.S."/>
            <person name="Golyshin P.N."/>
            <person name="Rojo D."/>
            <person name="Ciordia S."/>
            <person name="Mena Md.C."/>
            <person name="Ferrer M."/>
            <person name="Messina E."/>
            <person name="Smedile F."/>
            <person name="La Spada G."/>
            <person name="La Cono V."/>
            <person name="Yakimov M.M."/>
        </authorList>
    </citation>
    <scope>NUCLEOTIDE SEQUENCE [LARGE SCALE GENOMIC DNA]</scope>
    <source>
        <strain evidence="3">AArc1</strain>
    </source>
</reference>
<feature type="transmembrane region" description="Helical" evidence="1">
    <location>
        <begin position="61"/>
        <end position="83"/>
    </location>
</feature>
<evidence type="ECO:0000313" key="2">
    <source>
        <dbReference type="EMBL" id="AXR79287.1"/>
    </source>
</evidence>
<gene>
    <name evidence="2" type="ORF">AArc1_2979</name>
</gene>
<feature type="transmembrane region" description="Helical" evidence="1">
    <location>
        <begin position="89"/>
        <end position="105"/>
    </location>
</feature>
<proteinExistence type="predicted"/>
<keyword evidence="1" id="KW-1133">Transmembrane helix</keyword>
<keyword evidence="1" id="KW-0812">Transmembrane</keyword>
<keyword evidence="1" id="KW-0472">Membrane</keyword>
<dbReference type="Proteomes" id="UP000258707">
    <property type="component" value="Chromosome"/>
</dbReference>
<name>A0A346PIE2_9EURY</name>
<protein>
    <submittedName>
        <fullName evidence="2">Uncharacterized protein</fullName>
    </submittedName>
</protein>
<organism evidence="2 3">
    <name type="scientific">Natrarchaeobaculum sulfurireducens</name>
    <dbReference type="NCBI Taxonomy" id="2044521"/>
    <lineage>
        <taxon>Archaea</taxon>
        <taxon>Methanobacteriati</taxon>
        <taxon>Methanobacteriota</taxon>
        <taxon>Stenosarchaea group</taxon>
        <taxon>Halobacteria</taxon>
        <taxon>Halobacteriales</taxon>
        <taxon>Natrialbaceae</taxon>
        <taxon>Natrarchaeobaculum</taxon>
    </lineage>
</organism>
<feature type="transmembrane region" description="Helical" evidence="1">
    <location>
        <begin position="143"/>
        <end position="165"/>
    </location>
</feature>
<evidence type="ECO:0000313" key="3">
    <source>
        <dbReference type="Proteomes" id="UP000258707"/>
    </source>
</evidence>
<accession>A0A346PIE2</accession>
<feature type="transmembrane region" description="Helical" evidence="1">
    <location>
        <begin position="117"/>
        <end position="137"/>
    </location>
</feature>
<dbReference type="AlphaFoldDB" id="A0A346PIE2"/>
<sequence length="179" mass="18779">MQHDDSVCFIPKAVNRPAHYTCVLTASGSGNSDLPFERVLTLRSFCLDMLPALHSRSISQVWQVAISGMLVALPVSVILGWVLGFETDGLITVIGAVIAGGIAVTRSVNPSAAGLRTGLLGASLGILFSLPDVLMIGTESAGAIPVFIYTSGFALVVMSMLGWVFGRLGGWVTNTLSTR</sequence>
<evidence type="ECO:0000256" key="1">
    <source>
        <dbReference type="SAM" id="Phobius"/>
    </source>
</evidence>